<proteinExistence type="predicted"/>
<gene>
    <name evidence="1" type="ORF">AMJ87_05415</name>
</gene>
<reference evidence="1 2" key="1">
    <citation type="journal article" date="2015" name="Microbiome">
        <title>Genomic resolution of linkages in carbon, nitrogen, and sulfur cycling among widespread estuary sediment bacteria.</title>
        <authorList>
            <person name="Baker B.J."/>
            <person name="Lazar C.S."/>
            <person name="Teske A.P."/>
            <person name="Dick G.J."/>
        </authorList>
    </citation>
    <scope>NUCLEOTIDE SEQUENCE [LARGE SCALE GENOMIC DNA]</scope>
    <source>
        <strain evidence="1">SM23_60</strain>
    </source>
</reference>
<sequence length="92" mass="10809">MITKHQIRKIKRHIAKEFPEFKGVQPVLTERIIRPQSSLYKKLSLGIPKGLRKIFKLRFTKTIETADHTEIERILTVSLDEQGEIIKITETR</sequence>
<evidence type="ECO:0000313" key="2">
    <source>
        <dbReference type="Proteomes" id="UP000051096"/>
    </source>
</evidence>
<protein>
    <submittedName>
        <fullName evidence="1">Uncharacterized protein</fullName>
    </submittedName>
</protein>
<dbReference type="AlphaFoldDB" id="A0A0S8GGR7"/>
<dbReference type="Proteomes" id="UP000051096">
    <property type="component" value="Unassembled WGS sequence"/>
</dbReference>
<dbReference type="EMBL" id="LJUO01000038">
    <property type="protein sequence ID" value="KPK72213.1"/>
    <property type="molecule type" value="Genomic_DNA"/>
</dbReference>
<evidence type="ECO:0000313" key="1">
    <source>
        <dbReference type="EMBL" id="KPK72213.1"/>
    </source>
</evidence>
<comment type="caution">
    <text evidence="1">The sequence shown here is derived from an EMBL/GenBank/DDBJ whole genome shotgun (WGS) entry which is preliminary data.</text>
</comment>
<accession>A0A0S8GGR7</accession>
<name>A0A0S8GGR7_UNCW3</name>
<organism evidence="1 2">
    <name type="scientific">candidate division WOR_3 bacterium SM23_60</name>
    <dbReference type="NCBI Taxonomy" id="1703780"/>
    <lineage>
        <taxon>Bacteria</taxon>
        <taxon>Bacteria division WOR-3</taxon>
    </lineage>
</organism>